<comment type="caution">
    <text evidence="1">The sequence shown here is derived from an EMBL/GenBank/DDBJ whole genome shotgun (WGS) entry which is preliminary data.</text>
</comment>
<keyword evidence="2" id="KW-1185">Reference proteome</keyword>
<dbReference type="EMBL" id="NIZW01000004">
    <property type="protein sequence ID" value="PHQ35919.1"/>
    <property type="molecule type" value="Genomic_DNA"/>
</dbReference>
<proteinExistence type="predicted"/>
<organism evidence="1 2">
    <name type="scientific">Rhodopirellula bahusiensis</name>
    <dbReference type="NCBI Taxonomy" id="2014065"/>
    <lineage>
        <taxon>Bacteria</taxon>
        <taxon>Pseudomonadati</taxon>
        <taxon>Planctomycetota</taxon>
        <taxon>Planctomycetia</taxon>
        <taxon>Pirellulales</taxon>
        <taxon>Pirellulaceae</taxon>
        <taxon>Rhodopirellula</taxon>
    </lineage>
</organism>
<evidence type="ECO:0000313" key="2">
    <source>
        <dbReference type="Proteomes" id="UP000225740"/>
    </source>
</evidence>
<sequence length="86" mass="10061">MSIYDPRWWSGYRTICFADLNLPSDNYQRTEQQEWVLHRLFSLVENVRLPIKVADCRQITRIPVYGFTAQGVTKLDLGSVNLVKTQ</sequence>
<protein>
    <submittedName>
        <fullName evidence="1">Uncharacterized protein</fullName>
    </submittedName>
</protein>
<name>A0A2G1WBA7_9BACT</name>
<accession>A0A2G1WBA7</accession>
<evidence type="ECO:0000313" key="1">
    <source>
        <dbReference type="EMBL" id="PHQ35919.1"/>
    </source>
</evidence>
<gene>
    <name evidence="1" type="ORF">CEE69_06855</name>
</gene>
<reference evidence="1 2" key="1">
    <citation type="submission" date="2017-06" db="EMBL/GenBank/DDBJ databases">
        <title>Description of Rhodopirellula bahusiensis sp. nov.</title>
        <authorList>
            <person name="Kizina J."/>
            <person name="Harder J."/>
        </authorList>
    </citation>
    <scope>NUCLEOTIDE SEQUENCE [LARGE SCALE GENOMIC DNA]</scope>
    <source>
        <strain evidence="1 2">SWK21</strain>
    </source>
</reference>
<dbReference type="Proteomes" id="UP000225740">
    <property type="component" value="Unassembled WGS sequence"/>
</dbReference>
<dbReference type="AlphaFoldDB" id="A0A2G1WBA7"/>